<name>A0A8H7MCY7_9PLEO</name>
<dbReference type="AlphaFoldDB" id="A0A8H7MCY7"/>
<proteinExistence type="predicted"/>
<evidence type="ECO:0000313" key="4">
    <source>
        <dbReference type="EMBL" id="KAF9691179.1"/>
    </source>
</evidence>
<keyword evidence="5" id="KW-1185">Reference proteome</keyword>
<dbReference type="OrthoDB" id="4097086at2759"/>
<evidence type="ECO:0000256" key="1">
    <source>
        <dbReference type="SAM" id="Coils"/>
    </source>
</evidence>
<gene>
    <name evidence="4" type="ORF">EKO04_010822</name>
</gene>
<feature type="coiled-coil region" evidence="1">
    <location>
        <begin position="287"/>
        <end position="321"/>
    </location>
</feature>
<dbReference type="InterPro" id="IPR025122">
    <property type="entry name" value="DUF4048"/>
</dbReference>
<comment type="caution">
    <text evidence="4">The sequence shown here is derived from an EMBL/GenBank/DDBJ whole genome shotgun (WGS) entry which is preliminary data.</text>
</comment>
<dbReference type="EMBL" id="RZGK01000021">
    <property type="protein sequence ID" value="KAF9691179.1"/>
    <property type="molecule type" value="Genomic_DNA"/>
</dbReference>
<feature type="region of interest" description="Disordered" evidence="2">
    <location>
        <begin position="486"/>
        <end position="708"/>
    </location>
</feature>
<feature type="region of interest" description="Disordered" evidence="2">
    <location>
        <begin position="243"/>
        <end position="279"/>
    </location>
</feature>
<feature type="compositionally biased region" description="Polar residues" evidence="2">
    <location>
        <begin position="583"/>
        <end position="594"/>
    </location>
</feature>
<feature type="compositionally biased region" description="Polar residues" evidence="2">
    <location>
        <begin position="605"/>
        <end position="618"/>
    </location>
</feature>
<dbReference type="Proteomes" id="UP000651452">
    <property type="component" value="Unassembled WGS sequence"/>
</dbReference>
<dbReference type="Pfam" id="PF13257">
    <property type="entry name" value="DUF4048"/>
    <property type="match status" value="1"/>
</dbReference>
<evidence type="ECO:0000313" key="5">
    <source>
        <dbReference type="Proteomes" id="UP000651452"/>
    </source>
</evidence>
<feature type="compositionally biased region" description="Polar residues" evidence="2">
    <location>
        <begin position="628"/>
        <end position="643"/>
    </location>
</feature>
<keyword evidence="1" id="KW-0175">Coiled coil</keyword>
<feature type="compositionally biased region" description="Polar residues" evidence="2">
    <location>
        <begin position="173"/>
        <end position="184"/>
    </location>
</feature>
<reference evidence="4" key="2">
    <citation type="submission" date="2020-09" db="EMBL/GenBank/DDBJ databases">
        <title>Reference genome assembly for Australian Ascochyta lentis isolate Al4.</title>
        <authorList>
            <person name="Lee R.C."/>
            <person name="Farfan-Caceres L.M."/>
            <person name="Debler J.W."/>
            <person name="Williams A.H."/>
            <person name="Henares B.M."/>
        </authorList>
    </citation>
    <scope>NUCLEOTIDE SEQUENCE</scope>
    <source>
        <strain evidence="4">Al4</strain>
    </source>
</reference>
<evidence type="ECO:0000259" key="3">
    <source>
        <dbReference type="Pfam" id="PF13257"/>
    </source>
</evidence>
<feature type="region of interest" description="Disordered" evidence="2">
    <location>
        <begin position="141"/>
        <end position="228"/>
    </location>
</feature>
<accession>A0A8H7MCY7</accession>
<reference evidence="4" key="1">
    <citation type="submission" date="2018-12" db="EMBL/GenBank/DDBJ databases">
        <authorList>
            <person name="Syme R.A."/>
            <person name="Farfan-Caceres L."/>
            <person name="Lichtenzveig J."/>
        </authorList>
    </citation>
    <scope>NUCLEOTIDE SEQUENCE</scope>
    <source>
        <strain evidence="4">Al4</strain>
    </source>
</reference>
<feature type="domain" description="DUF4048" evidence="3">
    <location>
        <begin position="384"/>
        <end position="588"/>
    </location>
</feature>
<sequence length="708" mass="77905">MGWTMALSLDIWARAGKWIPTGYQLDTNWIPTGYQLDTVSSTVPRCDFTHVFHVRLLVSCSTTHSAVRRAPGLFTRKDAKPQQTTRQLTTRTLLSTPTSIAVLALYLEINGGSHPATSSLILLRLSRRLRLSSLLRILQREPHSKTTSSIPGAKTLDRPESPLGPPIARKRSMTLQENKATPSGANHRHSRPDSGPSDLSPASTTPSPFSHPPSMPSHARSKTTSHADIVRQGKRLSLQFPIQPAAGSSSPLFSPPSRPQSWVAAPSPLPSPDAQPSSPENNILAVLAAQERYVLELKEELSKAEEDLKTLKKHYALHEASKRRNDVRKVAQLQPLNTSLANIDAVHDDEDGSNLWMQREMERRKALLSNTKSSQRKVFSGSRHLRTLSLLSPDRAYAPSFPQPAEAHGEDYTIKRPTPPIRSSTSSDVSRQLIDVTSNDRNDLASLPNMQRDNILRTGKQLASDFSNGLFTFIEDIRQATVGDEAVNGAADPSGPMQGRDPSAKVIRNTSASRPSLDRSASSRRSLQKKQSIGEDFWSEHGLSEPKTTSVNKKTHTPKSTRTPERQTARNSDSFEEEWDNWDSPSASFVAKTTDTLHDSDESDTALSTLGSSQASTKQHARRHDSKNSSLATISSASMPDTSASRDPKRNSIPWPDLVNLSPSNLKRTASHLMKEWEKQLTPPPESRLTSHSQGDYIGRSGSPGDLI</sequence>
<evidence type="ECO:0000256" key="2">
    <source>
        <dbReference type="SAM" id="MobiDB-lite"/>
    </source>
</evidence>
<protein>
    <recommendedName>
        <fullName evidence="3">DUF4048 domain-containing protein</fullName>
    </recommendedName>
</protein>
<organism evidence="4 5">
    <name type="scientific">Ascochyta lentis</name>
    <dbReference type="NCBI Taxonomy" id="205686"/>
    <lineage>
        <taxon>Eukaryota</taxon>
        <taxon>Fungi</taxon>
        <taxon>Dikarya</taxon>
        <taxon>Ascomycota</taxon>
        <taxon>Pezizomycotina</taxon>
        <taxon>Dothideomycetes</taxon>
        <taxon>Pleosporomycetidae</taxon>
        <taxon>Pleosporales</taxon>
        <taxon>Pleosporineae</taxon>
        <taxon>Didymellaceae</taxon>
        <taxon>Ascochyta</taxon>
    </lineage>
</organism>
<feature type="region of interest" description="Disordered" evidence="2">
    <location>
        <begin position="399"/>
        <end position="432"/>
    </location>
</feature>
<feature type="compositionally biased region" description="Low complexity" evidence="2">
    <location>
        <begin position="511"/>
        <end position="525"/>
    </location>
</feature>